<evidence type="ECO:0000313" key="3">
    <source>
        <dbReference type="Proteomes" id="UP000664601"/>
    </source>
</evidence>
<dbReference type="EMBL" id="JAFREM010000013">
    <property type="protein sequence ID" value="MBO1306246.1"/>
    <property type="molecule type" value="Genomic_DNA"/>
</dbReference>
<protein>
    <recommendedName>
        <fullName evidence="4">SdpI family protein</fullName>
    </recommendedName>
</protein>
<dbReference type="RefSeq" id="WP_207673175.1">
    <property type="nucleotide sequence ID" value="NZ_JAFREM010000013.1"/>
</dbReference>
<dbReference type="Proteomes" id="UP000664601">
    <property type="component" value="Unassembled WGS sequence"/>
</dbReference>
<evidence type="ECO:0000313" key="2">
    <source>
        <dbReference type="EMBL" id="MBO1306246.1"/>
    </source>
</evidence>
<name>A0ABS3L9F5_9ENTE</name>
<keyword evidence="1" id="KW-0812">Transmembrane</keyword>
<keyword evidence="1" id="KW-1133">Transmembrane helix</keyword>
<feature type="transmembrane region" description="Helical" evidence="1">
    <location>
        <begin position="81"/>
        <end position="101"/>
    </location>
</feature>
<keyword evidence="3" id="KW-1185">Reference proteome</keyword>
<evidence type="ECO:0008006" key="4">
    <source>
        <dbReference type="Google" id="ProtNLM"/>
    </source>
</evidence>
<evidence type="ECO:0000256" key="1">
    <source>
        <dbReference type="SAM" id="Phobius"/>
    </source>
</evidence>
<accession>A0ABS3L9F5</accession>
<gene>
    <name evidence="2" type="ORF">JZO70_08750</name>
</gene>
<organism evidence="2 3">
    <name type="scientific">Candidatus Enterococcus moelleringii</name>
    <dbReference type="NCBI Taxonomy" id="2815325"/>
    <lineage>
        <taxon>Bacteria</taxon>
        <taxon>Bacillati</taxon>
        <taxon>Bacillota</taxon>
        <taxon>Bacilli</taxon>
        <taxon>Lactobacillales</taxon>
        <taxon>Enterococcaceae</taxon>
        <taxon>Enterococcus</taxon>
    </lineage>
</organism>
<reference evidence="2 3" key="1">
    <citation type="submission" date="2021-03" db="EMBL/GenBank/DDBJ databases">
        <title>Enterococcal diversity collection.</title>
        <authorList>
            <person name="Gilmore M.S."/>
            <person name="Schwartzman J."/>
            <person name="Van Tyne D."/>
            <person name="Martin M."/>
            <person name="Earl A.M."/>
            <person name="Manson A.L."/>
            <person name="Straub T."/>
            <person name="Salamzade R."/>
            <person name="Saavedra J."/>
            <person name="Lebreton F."/>
            <person name="Prichula J."/>
            <person name="Schaufler K."/>
            <person name="Gaca A."/>
            <person name="Sgardioli B."/>
            <person name="Wagenaar J."/>
            <person name="Strong T."/>
        </authorList>
    </citation>
    <scope>NUCLEOTIDE SEQUENCE [LARGE SCALE GENOMIC DNA]</scope>
    <source>
        <strain evidence="2 3">669A</strain>
    </source>
</reference>
<sequence>MSQVQFLLFAFCALGFFGSLSILTPNVPWRDFTFLFRKEKKEEYLKFSNSFLGKTWLAVGCCSLIILLVTFVTRINIRPQLIIFCFVVFLLVMRILLEISWQKNKNSF</sequence>
<keyword evidence="1" id="KW-0472">Membrane</keyword>
<feature type="transmembrane region" description="Helical" evidence="1">
    <location>
        <begin position="55"/>
        <end position="74"/>
    </location>
</feature>
<comment type="caution">
    <text evidence="2">The sequence shown here is derived from an EMBL/GenBank/DDBJ whole genome shotgun (WGS) entry which is preliminary data.</text>
</comment>
<proteinExistence type="predicted"/>